<evidence type="ECO:0000313" key="2">
    <source>
        <dbReference type="EMBL" id="KAK3800350.1"/>
    </source>
</evidence>
<feature type="compositionally biased region" description="Basic and acidic residues" evidence="1">
    <location>
        <begin position="23"/>
        <end position="32"/>
    </location>
</feature>
<comment type="caution">
    <text evidence="2">The sequence shown here is derived from an EMBL/GenBank/DDBJ whole genome shotgun (WGS) entry which is preliminary data.</text>
</comment>
<accession>A0AAE1B6W8</accession>
<reference evidence="2" key="1">
    <citation type="journal article" date="2023" name="G3 (Bethesda)">
        <title>A reference genome for the long-term kleptoplast-retaining sea slug Elysia crispata morphotype clarki.</title>
        <authorList>
            <person name="Eastman K.E."/>
            <person name="Pendleton A.L."/>
            <person name="Shaikh M.A."/>
            <person name="Suttiyut T."/>
            <person name="Ogas R."/>
            <person name="Tomko P."/>
            <person name="Gavelis G."/>
            <person name="Widhalm J.R."/>
            <person name="Wisecaver J.H."/>
        </authorList>
    </citation>
    <scope>NUCLEOTIDE SEQUENCE</scope>
    <source>
        <strain evidence="2">ECLA1</strain>
    </source>
</reference>
<evidence type="ECO:0000313" key="3">
    <source>
        <dbReference type="Proteomes" id="UP001283361"/>
    </source>
</evidence>
<evidence type="ECO:0000256" key="1">
    <source>
        <dbReference type="SAM" id="MobiDB-lite"/>
    </source>
</evidence>
<protein>
    <submittedName>
        <fullName evidence="2">Uncharacterized protein</fullName>
    </submittedName>
</protein>
<feature type="region of interest" description="Disordered" evidence="1">
    <location>
        <begin position="1"/>
        <end position="33"/>
    </location>
</feature>
<sequence length="204" mass="23267">MGATTEHVRLAKAMDSSATYTEKQTEEKEKSKAIPRSLNTHRANLARGIKGYHEVSYEGGTDLQSRLLDCPKYKDHSCFIPLQKFTKFHLPQGYRDNDIVNFVQAQGELTVRVVSTITSNARPDGYAFHDFKGQGRPRYGTGFIQYLYRDDTRSHKPCPCPECKASGNPRKKWYKIKVRTATHVVFNKEESLGTHVELYFDGSQ</sequence>
<proteinExistence type="predicted"/>
<dbReference type="EMBL" id="JAWDGP010000459">
    <property type="protein sequence ID" value="KAK3800350.1"/>
    <property type="molecule type" value="Genomic_DNA"/>
</dbReference>
<gene>
    <name evidence="2" type="ORF">RRG08_052736</name>
</gene>
<name>A0AAE1B6W8_9GAST</name>
<keyword evidence="3" id="KW-1185">Reference proteome</keyword>
<organism evidence="2 3">
    <name type="scientific">Elysia crispata</name>
    <name type="common">lettuce slug</name>
    <dbReference type="NCBI Taxonomy" id="231223"/>
    <lineage>
        <taxon>Eukaryota</taxon>
        <taxon>Metazoa</taxon>
        <taxon>Spiralia</taxon>
        <taxon>Lophotrochozoa</taxon>
        <taxon>Mollusca</taxon>
        <taxon>Gastropoda</taxon>
        <taxon>Heterobranchia</taxon>
        <taxon>Euthyneura</taxon>
        <taxon>Panpulmonata</taxon>
        <taxon>Sacoglossa</taxon>
        <taxon>Placobranchoidea</taxon>
        <taxon>Plakobranchidae</taxon>
        <taxon>Elysia</taxon>
    </lineage>
</organism>
<dbReference type="AlphaFoldDB" id="A0AAE1B6W8"/>
<dbReference type="Proteomes" id="UP001283361">
    <property type="component" value="Unassembled WGS sequence"/>
</dbReference>